<protein>
    <submittedName>
        <fullName evidence="2">Uncharacterized protein</fullName>
    </submittedName>
</protein>
<dbReference type="Proteomes" id="UP001175228">
    <property type="component" value="Unassembled WGS sequence"/>
</dbReference>
<proteinExistence type="predicted"/>
<dbReference type="AlphaFoldDB" id="A0AA39PH92"/>
<sequence>MTGENGLQLDMLLSLWRCAVLLGGFKRNFDLDDLVAFGLLPILSGVPENAAITKALSSYNDLYSNSDGTCDDPAHGWGLVGAYAIGDLAIASSTAVYWDKVYTMVVRYRAASVGVIFDKLMRLSASYAVVFFVIMSQIIPIKLLAVEPTMTKWIEPVRIREMGYPKTFWPLMSENTEMAYFVE</sequence>
<accession>A0AA39PH92</accession>
<name>A0AA39PH92_9AGAR</name>
<organism evidence="2 3">
    <name type="scientific">Armillaria luteobubalina</name>
    <dbReference type="NCBI Taxonomy" id="153913"/>
    <lineage>
        <taxon>Eukaryota</taxon>
        <taxon>Fungi</taxon>
        <taxon>Dikarya</taxon>
        <taxon>Basidiomycota</taxon>
        <taxon>Agaricomycotina</taxon>
        <taxon>Agaricomycetes</taxon>
        <taxon>Agaricomycetidae</taxon>
        <taxon>Agaricales</taxon>
        <taxon>Marasmiineae</taxon>
        <taxon>Physalacriaceae</taxon>
        <taxon>Armillaria</taxon>
    </lineage>
</organism>
<keyword evidence="1" id="KW-0472">Membrane</keyword>
<keyword evidence="1" id="KW-1133">Transmembrane helix</keyword>
<evidence type="ECO:0000256" key="1">
    <source>
        <dbReference type="SAM" id="Phobius"/>
    </source>
</evidence>
<gene>
    <name evidence="2" type="ORF">EDD18DRAFT_1112006</name>
</gene>
<keyword evidence="3" id="KW-1185">Reference proteome</keyword>
<comment type="caution">
    <text evidence="2">The sequence shown here is derived from an EMBL/GenBank/DDBJ whole genome shotgun (WGS) entry which is preliminary data.</text>
</comment>
<evidence type="ECO:0000313" key="3">
    <source>
        <dbReference type="Proteomes" id="UP001175228"/>
    </source>
</evidence>
<dbReference type="EMBL" id="JAUEPU010000057">
    <property type="protein sequence ID" value="KAK0484201.1"/>
    <property type="molecule type" value="Genomic_DNA"/>
</dbReference>
<feature type="transmembrane region" description="Helical" evidence="1">
    <location>
        <begin position="125"/>
        <end position="145"/>
    </location>
</feature>
<keyword evidence="1" id="KW-0812">Transmembrane</keyword>
<evidence type="ECO:0000313" key="2">
    <source>
        <dbReference type="EMBL" id="KAK0484201.1"/>
    </source>
</evidence>
<reference evidence="2" key="1">
    <citation type="submission" date="2023-06" db="EMBL/GenBank/DDBJ databases">
        <authorList>
            <consortium name="Lawrence Berkeley National Laboratory"/>
            <person name="Ahrendt S."/>
            <person name="Sahu N."/>
            <person name="Indic B."/>
            <person name="Wong-Bajracharya J."/>
            <person name="Merenyi Z."/>
            <person name="Ke H.-M."/>
            <person name="Monk M."/>
            <person name="Kocsube S."/>
            <person name="Drula E."/>
            <person name="Lipzen A."/>
            <person name="Balint B."/>
            <person name="Henrissat B."/>
            <person name="Andreopoulos B."/>
            <person name="Martin F.M."/>
            <person name="Harder C.B."/>
            <person name="Rigling D."/>
            <person name="Ford K.L."/>
            <person name="Foster G.D."/>
            <person name="Pangilinan J."/>
            <person name="Papanicolaou A."/>
            <person name="Barry K."/>
            <person name="LaButti K."/>
            <person name="Viragh M."/>
            <person name="Koriabine M."/>
            <person name="Yan M."/>
            <person name="Riley R."/>
            <person name="Champramary S."/>
            <person name="Plett K.L."/>
            <person name="Tsai I.J."/>
            <person name="Slot J."/>
            <person name="Sipos G."/>
            <person name="Plett J."/>
            <person name="Nagy L.G."/>
            <person name="Grigoriev I.V."/>
        </authorList>
    </citation>
    <scope>NUCLEOTIDE SEQUENCE</scope>
    <source>
        <strain evidence="2">HWK02</strain>
    </source>
</reference>